<proteinExistence type="predicted"/>
<name>A0A077PHX8_XENBV</name>
<dbReference type="HOGENOM" id="CLU_2721362_0_0_6"/>
<comment type="caution">
    <text evidence="1">The sequence shown here is derived from an EMBL/GenBank/DDBJ whole genome shotgun (WGS) entry which is preliminary data.</text>
</comment>
<reference evidence="1" key="1">
    <citation type="submission" date="2013-07" db="EMBL/GenBank/DDBJ databases">
        <title>Sub-species coevolution in mutualistic symbiosis.</title>
        <authorList>
            <person name="Murfin K."/>
            <person name="Klassen J."/>
            <person name="Lee M."/>
            <person name="Forst S."/>
            <person name="Stock P."/>
            <person name="Goodrich-Blair H."/>
        </authorList>
    </citation>
    <scope>NUCLEOTIDE SEQUENCE [LARGE SCALE GENOMIC DNA]</scope>
    <source>
        <strain evidence="1">Kraussei Becker Underwood</strain>
    </source>
</reference>
<sequence length="72" mass="8064">MTTRTAGARDTVRYTEDEWLLQNLSYWLMAKIAPVTQPSGTTLCNDFKSKPNIQVAPVFGYGMHLNPGTMMP</sequence>
<accession>A0A077PHX8</accession>
<evidence type="ECO:0000313" key="1">
    <source>
        <dbReference type="EMBL" id="CDH23960.1"/>
    </source>
</evidence>
<protein>
    <submittedName>
        <fullName evidence="1">Uncharacterized protein</fullName>
    </submittedName>
</protein>
<gene>
    <name evidence="1" type="ORF">XBKB1_2250004</name>
</gene>
<dbReference type="AlphaFoldDB" id="A0A077PHX8"/>
<dbReference type="EMBL" id="CBSZ010000141">
    <property type="protein sequence ID" value="CDH23960.1"/>
    <property type="molecule type" value="Genomic_DNA"/>
</dbReference>
<organism evidence="1">
    <name type="scientific">Xenorhabdus bovienii str. kraussei Becker Underwood</name>
    <dbReference type="NCBI Taxonomy" id="1398204"/>
    <lineage>
        <taxon>Bacteria</taxon>
        <taxon>Pseudomonadati</taxon>
        <taxon>Pseudomonadota</taxon>
        <taxon>Gammaproteobacteria</taxon>
        <taxon>Enterobacterales</taxon>
        <taxon>Morganellaceae</taxon>
        <taxon>Xenorhabdus</taxon>
    </lineage>
</organism>
<dbReference type="Proteomes" id="UP000028493">
    <property type="component" value="Unassembled WGS sequence"/>
</dbReference>